<dbReference type="Proteomes" id="UP000027778">
    <property type="component" value="Unassembled WGS sequence"/>
</dbReference>
<dbReference type="OrthoDB" id="2851305at2"/>
<name>A0A073KAE7_9BACI</name>
<comment type="caution">
    <text evidence="1">The sequence shown here is derived from an EMBL/GenBank/DDBJ whole genome shotgun (WGS) entry which is preliminary data.</text>
</comment>
<organism evidence="1 2">
    <name type="scientific">Bacillus gaemokensis</name>
    <dbReference type="NCBI Taxonomy" id="574375"/>
    <lineage>
        <taxon>Bacteria</taxon>
        <taxon>Bacillati</taxon>
        <taxon>Bacillota</taxon>
        <taxon>Bacilli</taxon>
        <taxon>Bacillales</taxon>
        <taxon>Bacillaceae</taxon>
        <taxon>Bacillus</taxon>
        <taxon>Bacillus cereus group</taxon>
    </lineage>
</organism>
<protein>
    <submittedName>
        <fullName evidence="1">Uncharacterized protein</fullName>
    </submittedName>
</protein>
<sequence length="154" mass="17423">MNEVSDKIRTYFEEFNRAHNAFEPGLLAPHVSDPLVGAGPSGAIQVISKEDYLAGTEKSQEYLHSLGFQFVKTIPVEEIPLNPYYTMVKTKGTMCLEKIPGQPIDLIHDTIYILYIKDEKPKMVFTLSHEDPMKMAQEQHGVSYDGQSSWDDTL</sequence>
<gene>
    <name evidence="1" type="ORF">BAGA_08195</name>
</gene>
<keyword evidence="2" id="KW-1185">Reference proteome</keyword>
<accession>A0A073KAE7</accession>
<proteinExistence type="predicted"/>
<dbReference type="EMBL" id="JOTM01000015">
    <property type="protein sequence ID" value="KEK23471.1"/>
    <property type="molecule type" value="Genomic_DNA"/>
</dbReference>
<reference evidence="1 2" key="1">
    <citation type="submission" date="2014-06" db="EMBL/GenBank/DDBJ databases">
        <title>Draft genome sequence of Bacillus gaemokensis JCM 15801 (MCCC 1A00707).</title>
        <authorList>
            <person name="Lai Q."/>
            <person name="Liu Y."/>
            <person name="Shao Z."/>
        </authorList>
    </citation>
    <scope>NUCLEOTIDE SEQUENCE [LARGE SCALE GENOMIC DNA]</scope>
    <source>
        <strain evidence="1 2">JCM 15801</strain>
    </source>
</reference>
<dbReference type="AlphaFoldDB" id="A0A073KAE7"/>
<evidence type="ECO:0000313" key="2">
    <source>
        <dbReference type="Proteomes" id="UP000027778"/>
    </source>
</evidence>
<dbReference type="RefSeq" id="WP_033675466.1">
    <property type="nucleotide sequence ID" value="NZ_JOTM01000015.1"/>
</dbReference>
<evidence type="ECO:0000313" key="1">
    <source>
        <dbReference type="EMBL" id="KEK23471.1"/>
    </source>
</evidence>